<comment type="function">
    <text evidence="2">Pyridoxal 5'-phosphate (PLP)-binding protein, which is involved in PLP homeostasis.</text>
</comment>
<sequence>MSIEERVNNIINEIPENVTLVAVSKTRSLDEMEEAYNAGIRDFGENKVQELIEKEEKFHKDVKWHLIGHLQTNKVKYIVDKVYLIHSLDSIKLLDEIEKRYSQKGKIANALIQINIGRDPNKTGILLEELDDLIEACEKCNNVKIRGLMTVLPKESEEKCRKYFNNMKKLYDLLSKKSYNNITMEYLSMGMTGDYKIAIEEGANIIRIGEGIFGKRIYNNI</sequence>
<dbReference type="PATRIC" id="fig|1121305.3.peg.423"/>
<evidence type="ECO:0000313" key="6">
    <source>
        <dbReference type="EMBL" id="KYH29783.1"/>
    </source>
</evidence>
<dbReference type="STRING" id="1121305.CLCOL_04210"/>
<dbReference type="RefSeq" id="WP_061857355.1">
    <property type="nucleotide sequence ID" value="NZ_LTBB01000002.1"/>
</dbReference>
<evidence type="ECO:0000256" key="3">
    <source>
        <dbReference type="PIRSR" id="PIRSR004848-1"/>
    </source>
</evidence>
<dbReference type="SUPFAM" id="SSF51419">
    <property type="entry name" value="PLP-binding barrel"/>
    <property type="match status" value="1"/>
</dbReference>
<evidence type="ECO:0000313" key="7">
    <source>
        <dbReference type="Proteomes" id="UP000075374"/>
    </source>
</evidence>
<evidence type="ECO:0000256" key="4">
    <source>
        <dbReference type="RuleBase" id="RU004514"/>
    </source>
</evidence>
<evidence type="ECO:0000256" key="1">
    <source>
        <dbReference type="ARBA" id="ARBA00022898"/>
    </source>
</evidence>
<organism evidence="6 7">
    <name type="scientific">Clostridium colicanis DSM 13634</name>
    <dbReference type="NCBI Taxonomy" id="1121305"/>
    <lineage>
        <taxon>Bacteria</taxon>
        <taxon>Bacillati</taxon>
        <taxon>Bacillota</taxon>
        <taxon>Clostridia</taxon>
        <taxon>Eubacteriales</taxon>
        <taxon>Clostridiaceae</taxon>
        <taxon>Clostridium</taxon>
    </lineage>
</organism>
<gene>
    <name evidence="6" type="ORF">CLCOL_04210</name>
</gene>
<name>A0A151AQB3_9CLOT</name>
<dbReference type="GO" id="GO:0030170">
    <property type="term" value="F:pyridoxal phosphate binding"/>
    <property type="evidence" value="ECO:0007669"/>
    <property type="project" value="UniProtKB-UniRule"/>
</dbReference>
<comment type="caution">
    <text evidence="6">The sequence shown here is derived from an EMBL/GenBank/DDBJ whole genome shotgun (WGS) entry which is preliminary data.</text>
</comment>
<dbReference type="AlphaFoldDB" id="A0A151AQB3"/>
<proteinExistence type="inferred from homology"/>
<dbReference type="Pfam" id="PF01168">
    <property type="entry name" value="Ala_racemase_N"/>
    <property type="match status" value="1"/>
</dbReference>
<dbReference type="InterPro" id="IPR029066">
    <property type="entry name" value="PLP-binding_barrel"/>
</dbReference>
<dbReference type="Proteomes" id="UP000075374">
    <property type="component" value="Unassembled WGS sequence"/>
</dbReference>
<dbReference type="HAMAP" id="MF_02087">
    <property type="entry name" value="PLP_homeostasis"/>
    <property type="match status" value="1"/>
</dbReference>
<dbReference type="CDD" id="cd00635">
    <property type="entry name" value="PLPDE_III_YBL036c_like"/>
    <property type="match status" value="1"/>
</dbReference>
<protein>
    <recommendedName>
        <fullName evidence="2">Pyridoxal phosphate homeostasis protein</fullName>
        <shortName evidence="2">PLP homeostasis protein</shortName>
    </recommendedName>
</protein>
<accession>A0A151AQB3</accession>
<evidence type="ECO:0000256" key="2">
    <source>
        <dbReference type="HAMAP-Rule" id="MF_02087"/>
    </source>
</evidence>
<keyword evidence="1 2" id="KW-0663">Pyridoxal phosphate</keyword>
<comment type="cofactor">
    <cofactor evidence="3">
        <name>pyridoxal 5'-phosphate</name>
        <dbReference type="ChEBI" id="CHEBI:597326"/>
    </cofactor>
</comment>
<feature type="domain" description="Alanine racemase N-terminal" evidence="5">
    <location>
        <begin position="3"/>
        <end position="215"/>
    </location>
</feature>
<reference evidence="6 7" key="1">
    <citation type="submission" date="2016-02" db="EMBL/GenBank/DDBJ databases">
        <title>Genome sequence of Clostridium colicanis DSM 13634.</title>
        <authorList>
            <person name="Poehlein A."/>
            <person name="Daniel R."/>
        </authorList>
    </citation>
    <scope>NUCLEOTIDE SEQUENCE [LARGE SCALE GENOMIC DNA]</scope>
    <source>
        <strain evidence="6 7">DSM 13634</strain>
    </source>
</reference>
<dbReference type="NCBIfam" id="TIGR00044">
    <property type="entry name" value="YggS family pyridoxal phosphate-dependent enzyme"/>
    <property type="match status" value="1"/>
</dbReference>
<dbReference type="EMBL" id="LTBB01000002">
    <property type="protein sequence ID" value="KYH29783.1"/>
    <property type="molecule type" value="Genomic_DNA"/>
</dbReference>
<dbReference type="PIRSF" id="PIRSF004848">
    <property type="entry name" value="YBL036c_PLPDEIII"/>
    <property type="match status" value="1"/>
</dbReference>
<evidence type="ECO:0000259" key="5">
    <source>
        <dbReference type="Pfam" id="PF01168"/>
    </source>
</evidence>
<feature type="modified residue" description="N6-(pyridoxal phosphate)lysine" evidence="2 3">
    <location>
        <position position="25"/>
    </location>
</feature>
<dbReference type="InterPro" id="IPR011078">
    <property type="entry name" value="PyrdxlP_homeostasis"/>
</dbReference>
<dbReference type="PANTHER" id="PTHR10146:SF14">
    <property type="entry name" value="PYRIDOXAL PHOSPHATE HOMEOSTASIS PROTEIN"/>
    <property type="match status" value="1"/>
</dbReference>
<keyword evidence="7" id="KW-1185">Reference proteome</keyword>
<dbReference type="FunFam" id="3.20.20.10:FF:000018">
    <property type="entry name" value="Pyridoxal phosphate homeostasis protein"/>
    <property type="match status" value="1"/>
</dbReference>
<dbReference type="Gene3D" id="3.20.20.10">
    <property type="entry name" value="Alanine racemase"/>
    <property type="match status" value="1"/>
</dbReference>
<dbReference type="InterPro" id="IPR001608">
    <property type="entry name" value="Ala_racemase_N"/>
</dbReference>
<dbReference type="PANTHER" id="PTHR10146">
    <property type="entry name" value="PROLINE SYNTHETASE CO-TRANSCRIBED BACTERIAL HOMOLOG PROTEIN"/>
    <property type="match status" value="1"/>
</dbReference>
<comment type="similarity">
    <text evidence="2 4">Belongs to the pyridoxal phosphate-binding protein YggS/PROSC family.</text>
</comment>